<dbReference type="CDD" id="cd16343">
    <property type="entry name" value="LMWPTP"/>
    <property type="match status" value="1"/>
</dbReference>
<dbReference type="RefSeq" id="WP_245816811.1">
    <property type="nucleotide sequence ID" value="NZ_FRAA01000002.1"/>
</dbReference>
<dbReference type="Pfam" id="PF01451">
    <property type="entry name" value="LMWPc"/>
    <property type="match status" value="1"/>
</dbReference>
<dbReference type="PANTHER" id="PTHR11717:SF7">
    <property type="entry name" value="LOW MOLECULAR WEIGHT PHOSPHOTYROSINE PROTEIN PHOSPHATASE"/>
    <property type="match status" value="1"/>
</dbReference>
<evidence type="ECO:0000256" key="4">
    <source>
        <dbReference type="ARBA" id="ARBA00022912"/>
    </source>
</evidence>
<reference evidence="8" key="1">
    <citation type="submission" date="2016-11" db="EMBL/GenBank/DDBJ databases">
        <authorList>
            <person name="Varghese N."/>
            <person name="Submissions S."/>
        </authorList>
    </citation>
    <scope>NUCLEOTIDE SEQUENCE [LARGE SCALE GENOMIC DNA]</scope>
    <source>
        <strain evidence="8">DSM 26134</strain>
    </source>
</reference>
<comment type="similarity">
    <text evidence="1">Belongs to the low molecular weight phosphotyrosine protein phosphatase family.</text>
</comment>
<feature type="active site" evidence="5">
    <location>
        <position position="17"/>
    </location>
</feature>
<dbReference type="EMBL" id="FRAA01000002">
    <property type="protein sequence ID" value="SHJ88747.1"/>
    <property type="molecule type" value="Genomic_DNA"/>
</dbReference>
<evidence type="ECO:0000313" key="8">
    <source>
        <dbReference type="Proteomes" id="UP000184474"/>
    </source>
</evidence>
<evidence type="ECO:0000259" key="6">
    <source>
        <dbReference type="SMART" id="SM00226"/>
    </source>
</evidence>
<feature type="domain" description="Phosphotyrosine protein phosphatase I" evidence="6">
    <location>
        <begin position="5"/>
        <end position="149"/>
    </location>
</feature>
<proteinExistence type="inferred from homology"/>
<dbReference type="STRING" id="156994.SAMN04488028_10221"/>
<sequence>MKQMKKVLFVCLGNICRSPLAEAIFRNKAQSLGYEVDSAGTAAYHVGKDPDYRSVAVALKYDVPISHKARQFEAEDFEQFDYVIAMDRSNYYNMAALVSEKPSNLFLMREFDSEADGDMDVPDPYYGGDDGFEQIFVMMSRAIDQLISHIQIEEQA</sequence>
<keyword evidence="8" id="KW-1185">Reference proteome</keyword>
<keyword evidence="3" id="KW-0378">Hydrolase</keyword>
<evidence type="ECO:0000256" key="1">
    <source>
        <dbReference type="ARBA" id="ARBA00011063"/>
    </source>
</evidence>
<name>A0A1M6MZ26_REIAG</name>
<evidence type="ECO:0000256" key="2">
    <source>
        <dbReference type="ARBA" id="ARBA00013064"/>
    </source>
</evidence>
<dbReference type="SUPFAM" id="SSF52788">
    <property type="entry name" value="Phosphotyrosine protein phosphatases I"/>
    <property type="match status" value="1"/>
</dbReference>
<evidence type="ECO:0000256" key="5">
    <source>
        <dbReference type="PIRSR" id="PIRSR617867-1"/>
    </source>
</evidence>
<keyword evidence="4" id="KW-0904">Protein phosphatase</keyword>
<organism evidence="7 8">
    <name type="scientific">Reichenbachiella agariperforans</name>
    <dbReference type="NCBI Taxonomy" id="156994"/>
    <lineage>
        <taxon>Bacteria</taxon>
        <taxon>Pseudomonadati</taxon>
        <taxon>Bacteroidota</taxon>
        <taxon>Cytophagia</taxon>
        <taxon>Cytophagales</taxon>
        <taxon>Reichenbachiellaceae</taxon>
        <taxon>Reichenbachiella</taxon>
    </lineage>
</organism>
<accession>A0A1M6MZ26</accession>
<feature type="active site" description="Proton donor" evidence="5">
    <location>
        <position position="123"/>
    </location>
</feature>
<dbReference type="PRINTS" id="PR00719">
    <property type="entry name" value="LMWPTPASE"/>
</dbReference>
<evidence type="ECO:0000256" key="3">
    <source>
        <dbReference type="ARBA" id="ARBA00022801"/>
    </source>
</evidence>
<dbReference type="AlphaFoldDB" id="A0A1M6MZ26"/>
<dbReference type="GO" id="GO:0004725">
    <property type="term" value="F:protein tyrosine phosphatase activity"/>
    <property type="evidence" value="ECO:0007669"/>
    <property type="project" value="UniProtKB-EC"/>
</dbReference>
<dbReference type="InterPro" id="IPR036196">
    <property type="entry name" value="Ptyr_pPase_sf"/>
</dbReference>
<dbReference type="PANTHER" id="PTHR11717">
    <property type="entry name" value="LOW MOLECULAR WEIGHT PROTEIN TYROSINE PHOSPHATASE"/>
    <property type="match status" value="1"/>
</dbReference>
<dbReference type="Gene3D" id="3.40.50.2300">
    <property type="match status" value="1"/>
</dbReference>
<dbReference type="SMART" id="SM00226">
    <property type="entry name" value="LMWPc"/>
    <property type="match status" value="1"/>
</dbReference>
<protein>
    <recommendedName>
        <fullName evidence="2">protein-tyrosine-phosphatase</fullName>
        <ecNumber evidence="2">3.1.3.48</ecNumber>
    </recommendedName>
</protein>
<gene>
    <name evidence="7" type="ORF">SAMN04488028_10221</name>
</gene>
<dbReference type="InterPro" id="IPR017867">
    <property type="entry name" value="Tyr_phospatase_low_mol_wt"/>
</dbReference>
<dbReference type="Proteomes" id="UP000184474">
    <property type="component" value="Unassembled WGS sequence"/>
</dbReference>
<evidence type="ECO:0000313" key="7">
    <source>
        <dbReference type="EMBL" id="SHJ88747.1"/>
    </source>
</evidence>
<dbReference type="EC" id="3.1.3.48" evidence="2"/>
<dbReference type="InterPro" id="IPR023485">
    <property type="entry name" value="Ptyr_pPase"/>
</dbReference>
<dbReference type="InterPro" id="IPR050438">
    <property type="entry name" value="LMW_PTPase"/>
</dbReference>
<feature type="active site" description="Nucleophile" evidence="5">
    <location>
        <position position="11"/>
    </location>
</feature>